<accession>A0ABD5P2V6</accession>
<dbReference type="AlphaFoldDB" id="A0ABD5P2V6"/>
<comment type="caution">
    <text evidence="2">The sequence shown here is derived from an EMBL/GenBank/DDBJ whole genome shotgun (WGS) entry which is preliminary data.</text>
</comment>
<evidence type="ECO:0000313" key="3">
    <source>
        <dbReference type="Proteomes" id="UP001595821"/>
    </source>
</evidence>
<dbReference type="RefSeq" id="WP_246972297.1">
    <property type="nucleotide sequence ID" value="NZ_CP095397.1"/>
</dbReference>
<protein>
    <recommendedName>
        <fullName evidence="4">DUF4382 domain-containing protein</fullName>
    </recommendedName>
</protein>
<feature type="region of interest" description="Disordered" evidence="1">
    <location>
        <begin position="9"/>
        <end position="30"/>
    </location>
</feature>
<name>A0ABD5P2V6_9EURY</name>
<dbReference type="Proteomes" id="UP001595821">
    <property type="component" value="Unassembled WGS sequence"/>
</dbReference>
<gene>
    <name evidence="2" type="ORF">ACFOZ7_16120</name>
</gene>
<dbReference type="EMBL" id="JBHSDJ010000122">
    <property type="protein sequence ID" value="MFC4248435.1"/>
    <property type="molecule type" value="Genomic_DNA"/>
</dbReference>
<evidence type="ECO:0000313" key="2">
    <source>
        <dbReference type="EMBL" id="MFC4248435.1"/>
    </source>
</evidence>
<evidence type="ECO:0000256" key="1">
    <source>
        <dbReference type="SAM" id="MobiDB-lite"/>
    </source>
</evidence>
<evidence type="ECO:0008006" key="4">
    <source>
        <dbReference type="Google" id="ProtNLM"/>
    </source>
</evidence>
<sequence>MTGAVVAVSGCLSGSENDDPKSDTTNPGGDGVFTNIFVDGTELVLEFTDEASIDQVNVIDPDGELFAERSISTGVGRETIEIGTGYQPGEYDVVALEDDTEQTTQSILIEPDVQITDLRLGRNHPDEMFEGASEREIETEAILTLENTGSGPDEVRRLIFSGDVPRPTPDGFDESGIADTDSDINRYADTVELTAGDETTIYSQQMPFYSVDPNISCSSDTTEGEFQVILETVVQEGSPSETYTVTYTGENLIECDIDIEVAS</sequence>
<proteinExistence type="predicted"/>
<reference evidence="2 3" key="1">
    <citation type="journal article" date="2014" name="Int. J. Syst. Evol. Microbiol.">
        <title>Complete genome sequence of Corynebacterium casei LMG S-19264T (=DSM 44701T), isolated from a smear-ripened cheese.</title>
        <authorList>
            <consortium name="US DOE Joint Genome Institute (JGI-PGF)"/>
            <person name="Walter F."/>
            <person name="Albersmeier A."/>
            <person name="Kalinowski J."/>
            <person name="Ruckert C."/>
        </authorList>
    </citation>
    <scope>NUCLEOTIDE SEQUENCE [LARGE SCALE GENOMIC DNA]</scope>
    <source>
        <strain evidence="2 3">IBRC-M 10912</strain>
    </source>
</reference>
<dbReference type="GeneID" id="71852936"/>
<organism evidence="2 3">
    <name type="scientific">Natribaculum luteum</name>
    <dbReference type="NCBI Taxonomy" id="1586232"/>
    <lineage>
        <taxon>Archaea</taxon>
        <taxon>Methanobacteriati</taxon>
        <taxon>Methanobacteriota</taxon>
        <taxon>Stenosarchaea group</taxon>
        <taxon>Halobacteria</taxon>
        <taxon>Halobacteriales</taxon>
        <taxon>Natrialbaceae</taxon>
        <taxon>Natribaculum</taxon>
    </lineage>
</organism>